<dbReference type="GO" id="GO:0006085">
    <property type="term" value="P:acetyl-CoA biosynthetic process"/>
    <property type="evidence" value="ECO:0007669"/>
    <property type="project" value="UniProtKB-UniRule"/>
</dbReference>
<dbReference type="Gene3D" id="3.30.420.40">
    <property type="match status" value="2"/>
</dbReference>
<dbReference type="InterPro" id="IPR004372">
    <property type="entry name" value="Ac/propionate_kinase"/>
</dbReference>
<comment type="pathway">
    <text evidence="9">Metabolic intermediate biosynthesis; acetyl-CoA biosynthesis; acetyl-CoA from acetate: step 1/2.</text>
</comment>
<keyword evidence="2 9" id="KW-0963">Cytoplasm</keyword>
<dbReference type="PANTHER" id="PTHR21060:SF21">
    <property type="entry name" value="ACETATE KINASE"/>
    <property type="match status" value="1"/>
</dbReference>
<comment type="caution">
    <text evidence="11">The sequence shown here is derived from an EMBL/GenBank/DDBJ whole genome shotgun (WGS) entry which is preliminary data.</text>
</comment>
<feature type="binding site" evidence="9">
    <location>
        <position position="384"/>
    </location>
    <ligand>
        <name>Mg(2+)</name>
        <dbReference type="ChEBI" id="CHEBI:18420"/>
    </ligand>
</feature>
<dbReference type="Pfam" id="PF00871">
    <property type="entry name" value="Acetate_kinase"/>
    <property type="match status" value="1"/>
</dbReference>
<evidence type="ECO:0000256" key="10">
    <source>
        <dbReference type="RuleBase" id="RU003835"/>
    </source>
</evidence>
<evidence type="ECO:0000313" key="11">
    <source>
        <dbReference type="EMBL" id="EGE46980.1"/>
    </source>
</evidence>
<proteinExistence type="inferred from homology"/>
<evidence type="ECO:0000256" key="4">
    <source>
        <dbReference type="ARBA" id="ARBA00022723"/>
    </source>
</evidence>
<feature type="binding site" evidence="9">
    <location>
        <position position="9"/>
    </location>
    <ligand>
        <name>Mg(2+)</name>
        <dbReference type="ChEBI" id="CHEBI:18420"/>
    </ligand>
</feature>
<feature type="active site" description="Proton donor/acceptor" evidence="9">
    <location>
        <position position="147"/>
    </location>
</feature>
<dbReference type="PIRSF" id="PIRSF000722">
    <property type="entry name" value="Acetate_prop_kin"/>
    <property type="match status" value="1"/>
</dbReference>
<feature type="binding site" evidence="9">
    <location>
        <begin position="280"/>
        <end position="282"/>
    </location>
    <ligand>
        <name>ATP</name>
        <dbReference type="ChEBI" id="CHEBI:30616"/>
    </ligand>
</feature>
<name>F1YVY7_9PROT</name>
<comment type="catalytic activity">
    <reaction evidence="9">
        <text>acetate + ATP = acetyl phosphate + ADP</text>
        <dbReference type="Rhea" id="RHEA:11352"/>
        <dbReference type="ChEBI" id="CHEBI:22191"/>
        <dbReference type="ChEBI" id="CHEBI:30089"/>
        <dbReference type="ChEBI" id="CHEBI:30616"/>
        <dbReference type="ChEBI" id="CHEBI:456216"/>
        <dbReference type="EC" id="2.7.2.1"/>
    </reaction>
</comment>
<keyword evidence="8 9" id="KW-0460">Magnesium</keyword>
<accession>F1YVY7</accession>
<keyword evidence="4 9" id="KW-0479">Metal-binding</keyword>
<evidence type="ECO:0000313" key="12">
    <source>
        <dbReference type="Proteomes" id="UP000018454"/>
    </source>
</evidence>
<dbReference type="Proteomes" id="UP000018454">
    <property type="component" value="Unassembled WGS sequence"/>
</dbReference>
<feature type="site" description="Transition state stabilizer" evidence="9">
    <location>
        <position position="178"/>
    </location>
</feature>
<keyword evidence="6 9" id="KW-0418">Kinase</keyword>
<dbReference type="RefSeq" id="WP_006117185.1">
    <property type="nucleotide sequence ID" value="NZ_AEUP01000031.1"/>
</dbReference>
<comment type="cofactor">
    <cofactor evidence="9">
        <name>Mg(2+)</name>
        <dbReference type="ChEBI" id="CHEBI:18420"/>
    </cofactor>
    <cofactor evidence="9">
        <name>Mn(2+)</name>
        <dbReference type="ChEBI" id="CHEBI:29035"/>
    </cofactor>
    <text evidence="9">Mg(2+). Can also accept Mn(2+).</text>
</comment>
<comment type="subunit">
    <text evidence="9">Homodimer.</text>
</comment>
<evidence type="ECO:0000256" key="6">
    <source>
        <dbReference type="ARBA" id="ARBA00022777"/>
    </source>
</evidence>
<dbReference type="UniPathway" id="UPA00340">
    <property type="reaction ID" value="UER00458"/>
</dbReference>
<dbReference type="PROSITE" id="PS01076">
    <property type="entry name" value="ACETATE_KINASE_2"/>
    <property type="match status" value="1"/>
</dbReference>
<gene>
    <name evidence="9 11" type="primary">ackA</name>
    <name evidence="11" type="ORF">APO_2393</name>
</gene>
<dbReference type="InterPro" id="IPR000890">
    <property type="entry name" value="Aliphatic_acid_kin_short-chain"/>
</dbReference>
<evidence type="ECO:0000256" key="9">
    <source>
        <dbReference type="HAMAP-Rule" id="MF_00020"/>
    </source>
</evidence>
<reference evidence="11 12" key="1">
    <citation type="journal article" date="2011" name="Science">
        <title>Drosophila microbiome modulates host developmental and metabolic homeostasis via insulin signaling.</title>
        <authorList>
            <person name="Shin S.C."/>
            <person name="Kim S.H."/>
            <person name="You H."/>
            <person name="Kim B."/>
            <person name="Kim A.C."/>
            <person name="Lee K.A."/>
            <person name="Yoon J.H."/>
            <person name="Ryu J.H."/>
            <person name="Lee W.J."/>
        </authorList>
    </citation>
    <scope>NUCLEOTIDE SEQUENCE [LARGE SCALE GENOMIC DNA]</scope>
    <source>
        <strain evidence="11 12">DM001</strain>
    </source>
</reference>
<evidence type="ECO:0000256" key="1">
    <source>
        <dbReference type="ARBA" id="ARBA00008748"/>
    </source>
</evidence>
<evidence type="ECO:0000256" key="7">
    <source>
        <dbReference type="ARBA" id="ARBA00022840"/>
    </source>
</evidence>
<feature type="binding site" evidence="9">
    <location>
        <begin position="333"/>
        <end position="337"/>
    </location>
    <ligand>
        <name>ATP</name>
        <dbReference type="ChEBI" id="CHEBI:30616"/>
    </ligand>
</feature>
<dbReference type="NCBIfam" id="TIGR00016">
    <property type="entry name" value="ackA"/>
    <property type="match status" value="1"/>
</dbReference>
<feature type="binding site" evidence="9">
    <location>
        <position position="90"/>
    </location>
    <ligand>
        <name>substrate</name>
    </ligand>
</feature>
<dbReference type="OrthoDB" id="9802453at2"/>
<evidence type="ECO:0000256" key="5">
    <source>
        <dbReference type="ARBA" id="ARBA00022741"/>
    </source>
</evidence>
<dbReference type="AlphaFoldDB" id="F1YVY7"/>
<feature type="binding site" evidence="9">
    <location>
        <position position="16"/>
    </location>
    <ligand>
        <name>ATP</name>
        <dbReference type="ChEBI" id="CHEBI:30616"/>
    </ligand>
</feature>
<sequence>MQDVVVVFNSGSSSLKLTIYAFSGTRDPQVLLHGEIEEFPDYSQFTAKDAEGKLLAQERWQETGLYIFSHLFHWFEQYSGQGQVRAVGHRIVHGGAEFLQPVKITLDTLKQLDKLTPFDPLHQAATLAPAKAIFEKRPDILQVACFDTTFHQTIPEMARLLPLPRRYADRGIRRYGFHGISYSYIAGQLAEVDPKLAQGRTIVAHLGSGASLCALQAGKSLETTMGFSALDGLMMGTRCGAIDPGALLYMVQSEKADWKTLVSTLYHQSGLLGVSGISSDMRILRATLAQSQDAVQRKNISEALGLFVYRIVQEIGALTAIMGGLDGIVFTAGIGEHDQNLRADVCEALAWMGVQIDEAANAAHARVISGAGSKIKVCVIPTNEELQIYRSVLPFLDTEKYI</sequence>
<dbReference type="GO" id="GO:0005524">
    <property type="term" value="F:ATP binding"/>
    <property type="evidence" value="ECO:0007669"/>
    <property type="project" value="UniProtKB-KW"/>
</dbReference>
<keyword evidence="5 9" id="KW-0547">Nucleotide-binding</keyword>
<keyword evidence="7 9" id="KW-0067">ATP-binding</keyword>
<dbReference type="HAMAP" id="MF_00020">
    <property type="entry name" value="Acetate_kinase"/>
    <property type="match status" value="1"/>
</dbReference>
<organism evidence="11 12">
    <name type="scientific">Acetobacter pomorum DM001</name>
    <dbReference type="NCBI Taxonomy" id="945681"/>
    <lineage>
        <taxon>Bacteria</taxon>
        <taxon>Pseudomonadati</taxon>
        <taxon>Pseudomonadota</taxon>
        <taxon>Alphaproteobacteria</taxon>
        <taxon>Acetobacterales</taxon>
        <taxon>Acetobacteraceae</taxon>
        <taxon>Acetobacter</taxon>
    </lineage>
</organism>
<keyword evidence="3 9" id="KW-0808">Transferase</keyword>
<evidence type="ECO:0000256" key="2">
    <source>
        <dbReference type="ARBA" id="ARBA00022490"/>
    </source>
</evidence>
<dbReference type="EC" id="2.7.2.1" evidence="9"/>
<evidence type="ECO:0000256" key="8">
    <source>
        <dbReference type="ARBA" id="ARBA00022842"/>
    </source>
</evidence>
<comment type="similarity">
    <text evidence="1 9 10">Belongs to the acetokinase family.</text>
</comment>
<feature type="binding site" evidence="9">
    <location>
        <begin position="205"/>
        <end position="209"/>
    </location>
    <ligand>
        <name>ATP</name>
        <dbReference type="ChEBI" id="CHEBI:30616"/>
    </ligand>
</feature>
<dbReference type="EMBL" id="AEUP01000031">
    <property type="protein sequence ID" value="EGE46980.1"/>
    <property type="molecule type" value="Genomic_DNA"/>
</dbReference>
<dbReference type="GO" id="GO:0005829">
    <property type="term" value="C:cytosol"/>
    <property type="evidence" value="ECO:0007669"/>
    <property type="project" value="TreeGrafter"/>
</dbReference>
<protein>
    <recommendedName>
        <fullName evidence="9">Acetate kinase</fullName>
        <ecNumber evidence="9">2.7.2.1</ecNumber>
    </recommendedName>
    <alternativeName>
        <fullName evidence="9">Acetokinase</fullName>
    </alternativeName>
</protein>
<dbReference type="PRINTS" id="PR00471">
    <property type="entry name" value="ACETATEKNASE"/>
</dbReference>
<comment type="subcellular location">
    <subcellularLocation>
        <location evidence="9">Cytoplasm</location>
    </subcellularLocation>
</comment>
<dbReference type="GO" id="GO:0006083">
    <property type="term" value="P:acetate metabolic process"/>
    <property type="evidence" value="ECO:0007669"/>
    <property type="project" value="TreeGrafter"/>
</dbReference>
<dbReference type="InterPro" id="IPR043129">
    <property type="entry name" value="ATPase_NBD"/>
</dbReference>
<dbReference type="PANTHER" id="PTHR21060">
    <property type="entry name" value="ACETATE KINASE"/>
    <property type="match status" value="1"/>
</dbReference>
<comment type="function">
    <text evidence="9">Catalyzes the formation of acetyl phosphate from acetate and ATP. Can also catalyze the reverse reaction.</text>
</comment>
<dbReference type="GO" id="GO:0008776">
    <property type="term" value="F:acetate kinase activity"/>
    <property type="evidence" value="ECO:0007669"/>
    <property type="project" value="UniProtKB-UniRule"/>
</dbReference>
<dbReference type="InterPro" id="IPR023865">
    <property type="entry name" value="Aliphatic_acid_kinase_CS"/>
</dbReference>
<dbReference type="SUPFAM" id="SSF53067">
    <property type="entry name" value="Actin-like ATPase domain"/>
    <property type="match status" value="2"/>
</dbReference>
<evidence type="ECO:0000256" key="3">
    <source>
        <dbReference type="ARBA" id="ARBA00022679"/>
    </source>
</evidence>
<feature type="site" description="Transition state stabilizer" evidence="9">
    <location>
        <position position="238"/>
    </location>
</feature>
<dbReference type="GO" id="GO:0000287">
    <property type="term" value="F:magnesium ion binding"/>
    <property type="evidence" value="ECO:0007669"/>
    <property type="project" value="UniProtKB-UniRule"/>
</dbReference>